<dbReference type="EMBL" id="CAJVQC010016264">
    <property type="protein sequence ID" value="CAG8674872.1"/>
    <property type="molecule type" value="Genomic_DNA"/>
</dbReference>
<feature type="non-terminal residue" evidence="1">
    <location>
        <position position="232"/>
    </location>
</feature>
<name>A0ACA9NVW4_9GLOM</name>
<organism evidence="1 2">
    <name type="scientific">Racocetra persica</name>
    <dbReference type="NCBI Taxonomy" id="160502"/>
    <lineage>
        <taxon>Eukaryota</taxon>
        <taxon>Fungi</taxon>
        <taxon>Fungi incertae sedis</taxon>
        <taxon>Mucoromycota</taxon>
        <taxon>Glomeromycotina</taxon>
        <taxon>Glomeromycetes</taxon>
        <taxon>Diversisporales</taxon>
        <taxon>Gigasporaceae</taxon>
        <taxon>Racocetra</taxon>
    </lineage>
</organism>
<gene>
    <name evidence="1" type="ORF">RPERSI_LOCUS8846</name>
</gene>
<proteinExistence type="predicted"/>
<protein>
    <submittedName>
        <fullName evidence="1">21049_t:CDS:1</fullName>
    </submittedName>
</protein>
<evidence type="ECO:0000313" key="1">
    <source>
        <dbReference type="EMBL" id="CAG8674872.1"/>
    </source>
</evidence>
<sequence>MPSYMVSVKEHTSSEQHINAIKLDTAEKLKDKESEQLIQKNNGHIVRILKIVYTLIRQDIPLSKLPYFVQLSRELESPFIIDGQITYENKVSGREFAFAISNIIKAKIWKEIGEAVSFNIMIDKIHILQEYQRILDCPEIHLKKLKEIRWLGWYEAVENFVKTLPAILSQLQSNDSQLVSLNKFFQKRNLYFRNIIPMIDATITSIQKDYIIDSNLGYHLQVFIDHTNPFNN</sequence>
<accession>A0ACA9NVW4</accession>
<evidence type="ECO:0000313" key="2">
    <source>
        <dbReference type="Proteomes" id="UP000789920"/>
    </source>
</evidence>
<keyword evidence="2" id="KW-1185">Reference proteome</keyword>
<reference evidence="1" key="1">
    <citation type="submission" date="2021-06" db="EMBL/GenBank/DDBJ databases">
        <authorList>
            <person name="Kallberg Y."/>
            <person name="Tangrot J."/>
            <person name="Rosling A."/>
        </authorList>
    </citation>
    <scope>NUCLEOTIDE SEQUENCE</scope>
    <source>
        <strain evidence="1">MA461A</strain>
    </source>
</reference>
<dbReference type="Proteomes" id="UP000789920">
    <property type="component" value="Unassembled WGS sequence"/>
</dbReference>
<comment type="caution">
    <text evidence="1">The sequence shown here is derived from an EMBL/GenBank/DDBJ whole genome shotgun (WGS) entry which is preliminary data.</text>
</comment>